<dbReference type="GO" id="GO:0008234">
    <property type="term" value="F:cysteine-type peptidase activity"/>
    <property type="evidence" value="ECO:0007669"/>
    <property type="project" value="InterPro"/>
</dbReference>
<proteinExistence type="inferred from homology"/>
<comment type="similarity">
    <text evidence="1">Belongs to the peptidase C48 family.</text>
</comment>
<evidence type="ECO:0000313" key="7">
    <source>
        <dbReference type="Proteomes" id="UP001140206"/>
    </source>
</evidence>
<evidence type="ECO:0000256" key="2">
    <source>
        <dbReference type="ARBA" id="ARBA00022670"/>
    </source>
</evidence>
<keyword evidence="2" id="KW-0645">Protease</keyword>
<evidence type="ECO:0000256" key="3">
    <source>
        <dbReference type="ARBA" id="ARBA00022801"/>
    </source>
</evidence>
<dbReference type="Pfam" id="PF26133">
    <property type="entry name" value="DUF8039"/>
    <property type="match status" value="1"/>
</dbReference>
<feature type="region of interest" description="Disordered" evidence="4">
    <location>
        <begin position="1"/>
        <end position="26"/>
    </location>
</feature>
<evidence type="ECO:0000256" key="4">
    <source>
        <dbReference type="SAM" id="MobiDB-lite"/>
    </source>
</evidence>
<dbReference type="AlphaFoldDB" id="A0AAV8GBR5"/>
<evidence type="ECO:0000259" key="5">
    <source>
        <dbReference type="PROSITE" id="PS50600"/>
    </source>
</evidence>
<dbReference type="PANTHER" id="PTHR33018:SF34">
    <property type="entry name" value="OS02G0472350 PROTEIN"/>
    <property type="match status" value="1"/>
</dbReference>
<feature type="compositionally biased region" description="Polar residues" evidence="4">
    <location>
        <begin position="12"/>
        <end position="21"/>
    </location>
</feature>
<dbReference type="Proteomes" id="UP001140206">
    <property type="component" value="Chromosome 1"/>
</dbReference>
<name>A0AAV8GBR5_9POAL</name>
<dbReference type="GO" id="GO:0006508">
    <property type="term" value="P:proteolysis"/>
    <property type="evidence" value="ECO:0007669"/>
    <property type="project" value="UniProtKB-KW"/>
</dbReference>
<evidence type="ECO:0000313" key="6">
    <source>
        <dbReference type="EMBL" id="KAJ4802469.1"/>
    </source>
</evidence>
<keyword evidence="7" id="KW-1185">Reference proteome</keyword>
<feature type="region of interest" description="Disordered" evidence="4">
    <location>
        <begin position="402"/>
        <end position="426"/>
    </location>
</feature>
<sequence>MSGDQDRDLQGEQATESSDGEVTTFEIKKRSRTTMEEFRRKKAAGEKFEIKFDKEGVPIGTEEAVNKFASYCGYLARTRVPITINDWRKDVSKETRLELWLDIKKMFNIEDDKAMNNTLKAMGINKIVIPGDSEGAGSTSITIGDLEPRSQRYFMGRTVATKDKDTYTFHSSDSSTIEAFSRLSAMSGEINSGSIPEQEVLNRAVDRPEHPGRIRGYPLWTKKEDVYKRKSRKDAHEGWMAPDQIEELMSRVAAEAAEKTKRDLIHSEEIMNAARQQAFQDVKQWLASSGLQIQAPQQFVTPYQPFVEAEEEMPCDLFSLDHNNQRIKVAEGNIIPSVVGQIVHGVPLTDQQLYVHLLRVGDEFREWQVPGRSDELLGNNIGGRFPWPSFLVDIGHKSLTKKKPAKKKAKAKEAAKNVEESPKVPSAGSFVTRDPLLPKDIIDRLSPSEQAVYRLLMLQPEEEMNFELPNCNPWGTHGGDVKFNVNVEDIVECFKREELSQSIVKFYCWFWMEELSTRQEENEFSKSITVLDPELLAEWKFKHEELGAVNYLTRAFMENPSSYLVLPYNQQFHWVVLVINVEKRTVHFVDSLERKNPKLYIKPFISSVYKRYLVEAGRYSQKSRTGFDWDRYKGAAQSVDISQCST</sequence>
<dbReference type="PROSITE" id="PS50600">
    <property type="entry name" value="ULP_PROTEASE"/>
    <property type="match status" value="1"/>
</dbReference>
<feature type="domain" description="Ubiquitin-like protease family profile" evidence="5">
    <location>
        <begin position="483"/>
        <end position="646"/>
    </location>
</feature>
<comment type="caution">
    <text evidence="6">The sequence shown here is derived from an EMBL/GenBank/DDBJ whole genome shotgun (WGS) entry which is preliminary data.</text>
</comment>
<protein>
    <recommendedName>
        <fullName evidence="5">Ubiquitin-like protease family profile domain-containing protein</fullName>
    </recommendedName>
</protein>
<dbReference type="InterPro" id="IPR058352">
    <property type="entry name" value="DUF8039"/>
</dbReference>
<organism evidence="6 7">
    <name type="scientific">Rhynchospora pubera</name>
    <dbReference type="NCBI Taxonomy" id="906938"/>
    <lineage>
        <taxon>Eukaryota</taxon>
        <taxon>Viridiplantae</taxon>
        <taxon>Streptophyta</taxon>
        <taxon>Embryophyta</taxon>
        <taxon>Tracheophyta</taxon>
        <taxon>Spermatophyta</taxon>
        <taxon>Magnoliopsida</taxon>
        <taxon>Liliopsida</taxon>
        <taxon>Poales</taxon>
        <taxon>Cyperaceae</taxon>
        <taxon>Cyperoideae</taxon>
        <taxon>Rhynchosporeae</taxon>
        <taxon>Rhynchospora</taxon>
    </lineage>
</organism>
<dbReference type="InterPro" id="IPR038765">
    <property type="entry name" value="Papain-like_cys_pep_sf"/>
</dbReference>
<keyword evidence="3" id="KW-0378">Hydrolase</keyword>
<dbReference type="Gene3D" id="3.40.395.10">
    <property type="entry name" value="Adenoviral Proteinase, Chain A"/>
    <property type="match status" value="1"/>
</dbReference>
<dbReference type="EMBL" id="JAMFTS010000001">
    <property type="protein sequence ID" value="KAJ4802469.1"/>
    <property type="molecule type" value="Genomic_DNA"/>
</dbReference>
<dbReference type="SUPFAM" id="SSF54001">
    <property type="entry name" value="Cysteine proteinases"/>
    <property type="match status" value="1"/>
</dbReference>
<dbReference type="PANTHER" id="PTHR33018">
    <property type="entry name" value="OS10G0338966 PROTEIN-RELATED"/>
    <property type="match status" value="1"/>
</dbReference>
<reference evidence="6" key="1">
    <citation type="submission" date="2022-08" db="EMBL/GenBank/DDBJ databases">
        <authorList>
            <person name="Marques A."/>
        </authorList>
    </citation>
    <scope>NUCLEOTIDE SEQUENCE</scope>
    <source>
        <strain evidence="6">RhyPub2mFocal</strain>
        <tissue evidence="6">Leaves</tissue>
    </source>
</reference>
<gene>
    <name evidence="6" type="ORF">LUZ62_015035</name>
</gene>
<accession>A0AAV8GBR5</accession>
<evidence type="ECO:0000256" key="1">
    <source>
        <dbReference type="ARBA" id="ARBA00005234"/>
    </source>
</evidence>
<feature type="compositionally biased region" description="Basic and acidic residues" evidence="4">
    <location>
        <begin position="1"/>
        <end position="10"/>
    </location>
</feature>
<feature type="compositionally biased region" description="Basic and acidic residues" evidence="4">
    <location>
        <begin position="411"/>
        <end position="422"/>
    </location>
</feature>
<dbReference type="Pfam" id="PF02902">
    <property type="entry name" value="Peptidase_C48"/>
    <property type="match status" value="1"/>
</dbReference>
<dbReference type="InterPro" id="IPR003653">
    <property type="entry name" value="Peptidase_C48_C"/>
</dbReference>